<dbReference type="InterPro" id="IPR029044">
    <property type="entry name" value="Nucleotide-diphossugar_trans"/>
</dbReference>
<name>A0A252A3T7_9PROT</name>
<feature type="transmembrane region" description="Helical" evidence="7">
    <location>
        <begin position="242"/>
        <end position="263"/>
    </location>
</feature>
<evidence type="ECO:0000256" key="4">
    <source>
        <dbReference type="ARBA" id="ARBA00022692"/>
    </source>
</evidence>
<sequence length="323" mass="35714">MSRSSLPTPCLVVVMPCYNEEEVLPRTFGVMSVLLARYVASGLVAASSYVLCVDDGSRDQTWKLISNESDTNGYIQGLKLSRNCGHQNALLAGLSSVPEAQIIVSLDADLQDDPAVIHDMILAWQAGHDVVYGARNDRASDTLFKRQTANVFYKIMLSMGVNIVPNHADFRLLDRVALNALLEYNERNLFLRGLVPLIGFSSTVVYYSRSARLAGESKYPLRKMIGFAVQGITSFSITPLRMISACGLIISLLSVVAILYVIFEKFMGHVVLGWTSVTLAIFFMGGVQMLSLGVIGEYIGKIYLETKNRPNFHVEKRTKHFSS</sequence>
<evidence type="ECO:0000256" key="5">
    <source>
        <dbReference type="ARBA" id="ARBA00022989"/>
    </source>
</evidence>
<dbReference type="InterPro" id="IPR001173">
    <property type="entry name" value="Glyco_trans_2-like"/>
</dbReference>
<keyword evidence="4 7" id="KW-0812">Transmembrane</keyword>
<evidence type="ECO:0000256" key="1">
    <source>
        <dbReference type="ARBA" id="ARBA00004141"/>
    </source>
</evidence>
<gene>
    <name evidence="9" type="ORF">HK12_02370</name>
</gene>
<keyword evidence="2" id="KW-0328">Glycosyltransferase</keyword>
<dbReference type="PANTHER" id="PTHR48090">
    <property type="entry name" value="UNDECAPRENYL-PHOSPHATE 4-DEOXY-4-FORMAMIDO-L-ARABINOSE TRANSFERASE-RELATED"/>
    <property type="match status" value="1"/>
</dbReference>
<evidence type="ECO:0000256" key="3">
    <source>
        <dbReference type="ARBA" id="ARBA00022679"/>
    </source>
</evidence>
<evidence type="ECO:0000313" key="10">
    <source>
        <dbReference type="Proteomes" id="UP000194639"/>
    </source>
</evidence>
<comment type="subcellular location">
    <subcellularLocation>
        <location evidence="1">Membrane</location>
        <topology evidence="1">Multi-pass membrane protein</topology>
    </subcellularLocation>
</comment>
<dbReference type="CDD" id="cd04187">
    <property type="entry name" value="DPM1_like_bac"/>
    <property type="match status" value="1"/>
</dbReference>
<evidence type="ECO:0000313" key="9">
    <source>
        <dbReference type="EMBL" id="OUI83427.1"/>
    </source>
</evidence>
<dbReference type="RefSeq" id="WP_086552028.1">
    <property type="nucleotide sequence ID" value="NZ_JOMO01000014.1"/>
</dbReference>
<comment type="caution">
    <text evidence="9">The sequence shown here is derived from an EMBL/GenBank/DDBJ whole genome shotgun (WGS) entry which is preliminary data.</text>
</comment>
<evidence type="ECO:0000259" key="8">
    <source>
        <dbReference type="Pfam" id="PF00535"/>
    </source>
</evidence>
<dbReference type="GO" id="GO:0005886">
    <property type="term" value="C:plasma membrane"/>
    <property type="evidence" value="ECO:0007669"/>
    <property type="project" value="TreeGrafter"/>
</dbReference>
<evidence type="ECO:0000256" key="6">
    <source>
        <dbReference type="ARBA" id="ARBA00023136"/>
    </source>
</evidence>
<accession>A0A252A3T7</accession>
<dbReference type="InterPro" id="IPR050256">
    <property type="entry name" value="Glycosyltransferase_2"/>
</dbReference>
<dbReference type="GO" id="GO:0016757">
    <property type="term" value="F:glycosyltransferase activity"/>
    <property type="evidence" value="ECO:0007669"/>
    <property type="project" value="UniProtKB-KW"/>
</dbReference>
<evidence type="ECO:0000256" key="2">
    <source>
        <dbReference type="ARBA" id="ARBA00022676"/>
    </source>
</evidence>
<dbReference type="Pfam" id="PF00535">
    <property type="entry name" value="Glycos_transf_2"/>
    <property type="match status" value="1"/>
</dbReference>
<evidence type="ECO:0000256" key="7">
    <source>
        <dbReference type="SAM" id="Phobius"/>
    </source>
</evidence>
<proteinExistence type="predicted"/>
<dbReference type="SUPFAM" id="SSF53448">
    <property type="entry name" value="Nucleotide-diphospho-sugar transferases"/>
    <property type="match status" value="1"/>
</dbReference>
<protein>
    <submittedName>
        <fullName evidence="9">Glycosyltransferase</fullName>
    </submittedName>
</protein>
<feature type="domain" description="Glycosyltransferase 2-like" evidence="8">
    <location>
        <begin position="13"/>
        <end position="179"/>
    </location>
</feature>
<feature type="transmembrane region" description="Helical" evidence="7">
    <location>
        <begin position="270"/>
        <end position="295"/>
    </location>
</feature>
<dbReference type="PANTHER" id="PTHR48090:SF1">
    <property type="entry name" value="PROPHAGE BACTOPRENOL GLUCOSYL TRANSFERASE HOMOLOG"/>
    <property type="match status" value="1"/>
</dbReference>
<keyword evidence="5 7" id="KW-1133">Transmembrane helix</keyword>
<dbReference type="AlphaFoldDB" id="A0A252A3T7"/>
<reference evidence="9 10" key="1">
    <citation type="submission" date="2014-06" db="EMBL/GenBank/DDBJ databases">
        <authorList>
            <person name="Ju J."/>
            <person name="Zhang J."/>
        </authorList>
    </citation>
    <scope>NUCLEOTIDE SEQUENCE [LARGE SCALE GENOMIC DNA]</scope>
    <source>
        <strain evidence="9">DmW_045</strain>
    </source>
</reference>
<dbReference type="EMBL" id="JOMO01000014">
    <property type="protein sequence ID" value="OUI83427.1"/>
    <property type="molecule type" value="Genomic_DNA"/>
</dbReference>
<keyword evidence="6 7" id="KW-0472">Membrane</keyword>
<dbReference type="Proteomes" id="UP000194639">
    <property type="component" value="Unassembled WGS sequence"/>
</dbReference>
<keyword evidence="3 9" id="KW-0808">Transferase</keyword>
<organism evidence="9 10">
    <name type="scientific">Acetobacter orientalis</name>
    <dbReference type="NCBI Taxonomy" id="146474"/>
    <lineage>
        <taxon>Bacteria</taxon>
        <taxon>Pseudomonadati</taxon>
        <taxon>Pseudomonadota</taxon>
        <taxon>Alphaproteobacteria</taxon>
        <taxon>Acetobacterales</taxon>
        <taxon>Acetobacteraceae</taxon>
        <taxon>Acetobacter</taxon>
    </lineage>
</organism>
<dbReference type="Gene3D" id="3.90.550.10">
    <property type="entry name" value="Spore Coat Polysaccharide Biosynthesis Protein SpsA, Chain A"/>
    <property type="match status" value="1"/>
</dbReference>